<dbReference type="SUPFAM" id="SSF56935">
    <property type="entry name" value="Porins"/>
    <property type="match status" value="1"/>
</dbReference>
<evidence type="ECO:0000313" key="4">
    <source>
        <dbReference type="EMBL" id="HBJ08803.1"/>
    </source>
</evidence>
<gene>
    <name evidence="4" type="ORF">DDY73_07325</name>
</gene>
<comment type="caution">
    <text evidence="4">The sequence shown here is derived from an EMBL/GenBank/DDBJ whole genome shotgun (WGS) entry which is preliminary data.</text>
</comment>
<sequence length="123" mass="13532">PYIVNAGLYYTSSEKIGLSASLLYNIIGKRIVGVGKSTSVDGNSDYDVPDAYEMPRNVLDLTVNKTFGKIVSLKLGIKDILAQPVIMKQFPTTTIDGVKQEREQVTRKYTPGRSVSLSLSLKF</sequence>
<organism evidence="4 5">
    <name type="scientific">Coprobacter fastidiosus</name>
    <dbReference type="NCBI Taxonomy" id="1099853"/>
    <lineage>
        <taxon>Bacteria</taxon>
        <taxon>Pseudomonadati</taxon>
        <taxon>Bacteroidota</taxon>
        <taxon>Bacteroidia</taxon>
        <taxon>Bacteroidales</taxon>
        <taxon>Barnesiellaceae</taxon>
        <taxon>Coprobacter</taxon>
    </lineage>
</organism>
<evidence type="ECO:0008006" key="6">
    <source>
        <dbReference type="Google" id="ProtNLM"/>
    </source>
</evidence>
<dbReference type="InterPro" id="IPR036942">
    <property type="entry name" value="Beta-barrel_TonB_sf"/>
</dbReference>
<evidence type="ECO:0000256" key="1">
    <source>
        <dbReference type="ARBA" id="ARBA00004442"/>
    </source>
</evidence>
<dbReference type="AlphaFoldDB" id="A0A354M2R4"/>
<keyword evidence="2" id="KW-0472">Membrane</keyword>
<dbReference type="GO" id="GO:0009279">
    <property type="term" value="C:cell outer membrane"/>
    <property type="evidence" value="ECO:0007669"/>
    <property type="project" value="UniProtKB-SubCell"/>
</dbReference>
<evidence type="ECO:0000256" key="3">
    <source>
        <dbReference type="ARBA" id="ARBA00023237"/>
    </source>
</evidence>
<protein>
    <recommendedName>
        <fullName evidence="6">TonB-dependent receptor</fullName>
    </recommendedName>
</protein>
<feature type="non-terminal residue" evidence="4">
    <location>
        <position position="1"/>
    </location>
</feature>
<dbReference type="EMBL" id="DNWC01000094">
    <property type="protein sequence ID" value="HBJ08803.1"/>
    <property type="molecule type" value="Genomic_DNA"/>
</dbReference>
<evidence type="ECO:0000256" key="2">
    <source>
        <dbReference type="ARBA" id="ARBA00023136"/>
    </source>
</evidence>
<name>A0A354M2R4_9BACT</name>
<reference evidence="4 5" key="1">
    <citation type="journal article" date="2018" name="Nat. Biotechnol.">
        <title>A standardized bacterial taxonomy based on genome phylogeny substantially revises the tree of life.</title>
        <authorList>
            <person name="Parks D.H."/>
            <person name="Chuvochina M."/>
            <person name="Waite D.W."/>
            <person name="Rinke C."/>
            <person name="Skarshewski A."/>
            <person name="Chaumeil P.A."/>
            <person name="Hugenholtz P."/>
        </authorList>
    </citation>
    <scope>NUCLEOTIDE SEQUENCE [LARGE SCALE GENOMIC DNA]</scope>
    <source>
        <strain evidence="4">UBA11482</strain>
    </source>
</reference>
<keyword evidence="3" id="KW-0998">Cell outer membrane</keyword>
<comment type="subcellular location">
    <subcellularLocation>
        <location evidence="1">Cell outer membrane</location>
    </subcellularLocation>
</comment>
<proteinExistence type="predicted"/>
<accession>A0A354M2R4</accession>
<dbReference type="Proteomes" id="UP000262954">
    <property type="component" value="Unassembled WGS sequence"/>
</dbReference>
<dbReference type="Gene3D" id="2.40.170.20">
    <property type="entry name" value="TonB-dependent receptor, beta-barrel domain"/>
    <property type="match status" value="1"/>
</dbReference>
<evidence type="ECO:0000313" key="5">
    <source>
        <dbReference type="Proteomes" id="UP000262954"/>
    </source>
</evidence>